<evidence type="ECO:0000256" key="2">
    <source>
        <dbReference type="SAM" id="SignalP"/>
    </source>
</evidence>
<feature type="chain" id="PRO_5037152330" evidence="2">
    <location>
        <begin position="23"/>
        <end position="266"/>
    </location>
</feature>
<protein>
    <submittedName>
        <fullName evidence="3">Lipoprotein</fullName>
    </submittedName>
</protein>
<gene>
    <name evidence="3" type="ORF">GOQ27_10850</name>
</gene>
<dbReference type="PROSITE" id="PS51257">
    <property type="entry name" value="PROKAR_LIPOPROTEIN"/>
    <property type="match status" value="1"/>
</dbReference>
<keyword evidence="4" id="KW-1185">Reference proteome</keyword>
<evidence type="ECO:0000256" key="1">
    <source>
        <dbReference type="ARBA" id="ARBA00022729"/>
    </source>
</evidence>
<accession>A0A942UVS8</accession>
<name>A0A942UVS8_9FIRM</name>
<keyword evidence="3" id="KW-0449">Lipoprotein</keyword>
<evidence type="ECO:0000313" key="3">
    <source>
        <dbReference type="EMBL" id="MBS4538965.1"/>
    </source>
</evidence>
<proteinExistence type="predicted"/>
<dbReference type="Pfam" id="PF08139">
    <property type="entry name" value="LPAM_1"/>
    <property type="match status" value="1"/>
</dbReference>
<dbReference type="Gene3D" id="3.90.930.1">
    <property type="match status" value="1"/>
</dbReference>
<dbReference type="EMBL" id="WSFT01000039">
    <property type="protein sequence ID" value="MBS4538965.1"/>
    <property type="molecule type" value="Genomic_DNA"/>
</dbReference>
<comment type="caution">
    <text evidence="3">The sequence shown here is derived from an EMBL/GenBank/DDBJ whole genome shotgun (WGS) entry which is preliminary data.</text>
</comment>
<keyword evidence="1 2" id="KW-0732">Signal</keyword>
<dbReference type="RefSeq" id="WP_203366888.1">
    <property type="nucleotide sequence ID" value="NZ_WSFT01000039.1"/>
</dbReference>
<evidence type="ECO:0000313" key="4">
    <source>
        <dbReference type="Proteomes" id="UP000724672"/>
    </source>
</evidence>
<sequence length="266" mass="30991">MKKSLLGLVVLLMLTGCQQSNNTNVENTSIDEITTYKETIKDGKVEIDRISYDIKSVTKIINTYDENENIIEKNTTNDDSEILIEYLYENNQLIEDRAYSKDELSFTNYYYYEDDLLMKKKTVHKGGLETRTEYSYGDKTETRTHYNSDGSISFITKAYLDEDGKMVEGIITNAEGEESESISYHYKNDLLIKGISKKEGMKIKTFNYKYNNIGDKIMDYIIFHGEVNTLLVNFYDIEYDENLLPKTVTIYRVQSQIADEDIRDFQ</sequence>
<feature type="signal peptide" evidence="2">
    <location>
        <begin position="1"/>
        <end position="22"/>
    </location>
</feature>
<organism evidence="3 4">
    <name type="scientific">Anaeromonas frigoriresistens</name>
    <dbReference type="NCBI Taxonomy" id="2683708"/>
    <lineage>
        <taxon>Bacteria</taxon>
        <taxon>Bacillati</taxon>
        <taxon>Bacillota</taxon>
        <taxon>Tissierellia</taxon>
        <taxon>Tissierellales</taxon>
        <taxon>Thermohalobacteraceae</taxon>
        <taxon>Anaeromonas</taxon>
    </lineage>
</organism>
<dbReference type="InterPro" id="IPR012640">
    <property type="entry name" value="Membr_lipoprot_lipid_attach_CS"/>
</dbReference>
<dbReference type="Proteomes" id="UP000724672">
    <property type="component" value="Unassembled WGS sequence"/>
</dbReference>
<dbReference type="AlphaFoldDB" id="A0A942UVS8"/>
<reference evidence="3" key="1">
    <citation type="submission" date="2019-12" db="EMBL/GenBank/DDBJ databases">
        <title>Clostridiaceae gen. nov. sp. nov., isolated from sediment in Xinjiang, China.</title>
        <authorList>
            <person name="Zhang R."/>
        </authorList>
    </citation>
    <scope>NUCLEOTIDE SEQUENCE</scope>
    <source>
        <strain evidence="3">D2Q-11</strain>
    </source>
</reference>